<evidence type="ECO:0000313" key="4">
    <source>
        <dbReference type="EMBL" id="MVP00215.1"/>
    </source>
</evidence>
<dbReference type="PANTHER" id="PTHR34977:SF1">
    <property type="entry name" value="UPF0337 PROTEIN YJBJ"/>
    <property type="match status" value="1"/>
</dbReference>
<dbReference type="AlphaFoldDB" id="A0A7X3FI89"/>
<dbReference type="OrthoDB" id="9796058at2"/>
<reference evidence="4 5" key="1">
    <citation type="journal article" date="2019" name="Microorganisms">
        <title>Paenibacillus lutrae sp. nov., A Chitinolytic Species Isolated from A River Otter in Castril Natural Park, Granada, Spain.</title>
        <authorList>
            <person name="Rodriguez M."/>
            <person name="Reina J.C."/>
            <person name="Bejar V."/>
            <person name="Llamas I."/>
        </authorList>
    </citation>
    <scope>NUCLEOTIDE SEQUENCE [LARGE SCALE GENOMIC DNA]</scope>
    <source>
        <strain evidence="4 5">N10</strain>
    </source>
</reference>
<dbReference type="EMBL" id="RHLK01000005">
    <property type="protein sequence ID" value="MVP00215.1"/>
    <property type="molecule type" value="Genomic_DNA"/>
</dbReference>
<accession>A0A7X3FI89</accession>
<protein>
    <submittedName>
        <fullName evidence="4">CsbD family protein</fullName>
    </submittedName>
</protein>
<dbReference type="Proteomes" id="UP000490800">
    <property type="component" value="Unassembled WGS sequence"/>
</dbReference>
<proteinExistence type="inferred from homology"/>
<feature type="compositionally biased region" description="Basic and acidic residues" evidence="2">
    <location>
        <begin position="66"/>
        <end position="77"/>
    </location>
</feature>
<keyword evidence="5" id="KW-1185">Reference proteome</keyword>
<dbReference type="RefSeq" id="WP_157335672.1">
    <property type="nucleotide sequence ID" value="NZ_RHLK01000005.1"/>
</dbReference>
<dbReference type="PIRSF" id="PIRSF039008">
    <property type="entry name" value="YjbJ"/>
    <property type="match status" value="1"/>
</dbReference>
<evidence type="ECO:0000256" key="1">
    <source>
        <dbReference type="ARBA" id="ARBA00009129"/>
    </source>
</evidence>
<dbReference type="Pfam" id="PF05532">
    <property type="entry name" value="CsbD"/>
    <property type="match status" value="1"/>
</dbReference>
<feature type="compositionally biased region" description="Basic and acidic residues" evidence="2">
    <location>
        <begin position="48"/>
        <end position="59"/>
    </location>
</feature>
<comment type="similarity">
    <text evidence="1">Belongs to the UPF0337 (CsbD) family.</text>
</comment>
<dbReference type="InterPro" id="IPR008462">
    <property type="entry name" value="CsbD"/>
</dbReference>
<evidence type="ECO:0000259" key="3">
    <source>
        <dbReference type="Pfam" id="PF05532"/>
    </source>
</evidence>
<dbReference type="InterPro" id="IPR036629">
    <property type="entry name" value="YjbJ_sf"/>
</dbReference>
<name>A0A7X3FI89_9BACL</name>
<evidence type="ECO:0000256" key="2">
    <source>
        <dbReference type="SAM" id="MobiDB-lite"/>
    </source>
</evidence>
<gene>
    <name evidence="4" type="ORF">EDM21_11895</name>
</gene>
<feature type="region of interest" description="Disordered" evidence="2">
    <location>
        <begin position="48"/>
        <end position="77"/>
    </location>
</feature>
<dbReference type="Gene3D" id="1.10.1470.10">
    <property type="entry name" value="YjbJ"/>
    <property type="match status" value="1"/>
</dbReference>
<comment type="caution">
    <text evidence="4">The sequence shown here is derived from an EMBL/GenBank/DDBJ whole genome shotgun (WGS) entry which is preliminary data.</text>
</comment>
<dbReference type="PANTHER" id="PTHR34977">
    <property type="entry name" value="UPF0337 PROTEIN YJBJ"/>
    <property type="match status" value="1"/>
</dbReference>
<sequence>MDNNVFKGKWKQLKGEAQKQWGKLTDDDMDVINGEKEKLVGKLQERYGHTKDAAEDEYQRWSSTYRGDEPVDADRRI</sequence>
<dbReference type="SUPFAM" id="SSF69047">
    <property type="entry name" value="Hypothetical protein YjbJ"/>
    <property type="match status" value="1"/>
</dbReference>
<organism evidence="4 5">
    <name type="scientific">Paenibacillus lutrae</name>
    <dbReference type="NCBI Taxonomy" id="2078573"/>
    <lineage>
        <taxon>Bacteria</taxon>
        <taxon>Bacillati</taxon>
        <taxon>Bacillota</taxon>
        <taxon>Bacilli</taxon>
        <taxon>Bacillales</taxon>
        <taxon>Paenibacillaceae</taxon>
        <taxon>Paenibacillus</taxon>
    </lineage>
</organism>
<evidence type="ECO:0000313" key="5">
    <source>
        <dbReference type="Proteomes" id="UP000490800"/>
    </source>
</evidence>
<feature type="domain" description="CsbD-like" evidence="3">
    <location>
        <begin position="6"/>
        <end position="56"/>
    </location>
</feature>
<dbReference type="InterPro" id="IPR050423">
    <property type="entry name" value="UPF0337_stress_rsp"/>
</dbReference>
<dbReference type="InterPro" id="IPR026042">
    <property type="entry name" value="YjbJ"/>
</dbReference>